<dbReference type="InParanoid" id="A0A804JR62"/>
<reference evidence="1" key="1">
    <citation type="submission" date="2021-03" db="EMBL/GenBank/DDBJ databases">
        <authorList>
            <consortium name="Genoscope - CEA"/>
            <person name="William W."/>
        </authorList>
    </citation>
    <scope>NUCLEOTIDE SEQUENCE</scope>
    <source>
        <strain evidence="1">Doubled-haploid Pahang</strain>
    </source>
</reference>
<dbReference type="Proteomes" id="UP000012960">
    <property type="component" value="Unplaced"/>
</dbReference>
<dbReference type="Gramene" id="Ma07_t01970.1">
    <property type="protein sequence ID" value="Ma07_p01970.1"/>
    <property type="gene ID" value="Ma07_g01970"/>
</dbReference>
<keyword evidence="3" id="KW-1185">Reference proteome</keyword>
<evidence type="ECO:0000313" key="1">
    <source>
        <dbReference type="EMBL" id="CAG1855358.1"/>
    </source>
</evidence>
<accession>A0A804JR62</accession>
<sequence>MILSHGLHDSNEQGNSYFVPPVMLLVGKGSMKGISSPLGFFRPSAYPVEGNCILLGKMISLLRELNSGKWCLLSV</sequence>
<dbReference type="AlphaFoldDB" id="A0A804JR62"/>
<proteinExistence type="predicted"/>
<evidence type="ECO:0000313" key="2">
    <source>
        <dbReference type="EnsemblPlants" id="Ma07_p01970.1"/>
    </source>
</evidence>
<dbReference type="EnsemblPlants" id="Ma07_t01970.1">
    <property type="protein sequence ID" value="Ma07_p01970.1"/>
    <property type="gene ID" value="Ma07_g01970"/>
</dbReference>
<dbReference type="EMBL" id="HG996473">
    <property type="protein sequence ID" value="CAG1855358.1"/>
    <property type="molecule type" value="Genomic_DNA"/>
</dbReference>
<reference evidence="2" key="2">
    <citation type="submission" date="2021-05" db="UniProtKB">
        <authorList>
            <consortium name="EnsemblPlants"/>
        </authorList>
    </citation>
    <scope>IDENTIFICATION</scope>
    <source>
        <strain evidence="2">subsp. malaccensis</strain>
    </source>
</reference>
<gene>
    <name evidence="1" type="ORF">GSMUA_52800.1</name>
</gene>
<evidence type="ECO:0000313" key="3">
    <source>
        <dbReference type="Proteomes" id="UP000012960"/>
    </source>
</evidence>
<name>A0A804JR62_MUSAM</name>
<organism evidence="2 3">
    <name type="scientific">Musa acuminata subsp. malaccensis</name>
    <name type="common">Wild banana</name>
    <name type="synonym">Musa malaccensis</name>
    <dbReference type="NCBI Taxonomy" id="214687"/>
    <lineage>
        <taxon>Eukaryota</taxon>
        <taxon>Viridiplantae</taxon>
        <taxon>Streptophyta</taxon>
        <taxon>Embryophyta</taxon>
        <taxon>Tracheophyta</taxon>
        <taxon>Spermatophyta</taxon>
        <taxon>Magnoliopsida</taxon>
        <taxon>Liliopsida</taxon>
        <taxon>Zingiberales</taxon>
        <taxon>Musaceae</taxon>
        <taxon>Musa</taxon>
    </lineage>
</organism>
<protein>
    <submittedName>
        <fullName evidence="1">(wild Malaysian banana) hypothetical protein</fullName>
    </submittedName>
</protein>